<evidence type="ECO:0000256" key="5">
    <source>
        <dbReference type="ARBA" id="ARBA00038359"/>
    </source>
</evidence>
<name>A0A0F4ZLS3_9PEZI</name>
<evidence type="ECO:0000259" key="8">
    <source>
        <dbReference type="Pfam" id="PF20684"/>
    </source>
</evidence>
<keyword evidence="4 7" id="KW-0472">Membrane</keyword>
<dbReference type="Pfam" id="PF20684">
    <property type="entry name" value="Fung_rhodopsin"/>
    <property type="match status" value="1"/>
</dbReference>
<evidence type="ECO:0000256" key="3">
    <source>
        <dbReference type="ARBA" id="ARBA00022989"/>
    </source>
</evidence>
<comment type="similarity">
    <text evidence="5">Belongs to the SAT4 family.</text>
</comment>
<protein>
    <recommendedName>
        <fullName evidence="8">Rhodopsin domain-containing protein</fullName>
    </recommendedName>
</protein>
<dbReference type="AlphaFoldDB" id="A0A0F4ZLS3"/>
<accession>A0A0F4ZLS3</accession>
<dbReference type="PANTHER" id="PTHR33048:SF166">
    <property type="entry name" value="PTH11-LIKE INTEGRAL MEMBRANE PROTEIN"/>
    <property type="match status" value="1"/>
</dbReference>
<keyword evidence="2 7" id="KW-0812">Transmembrane</keyword>
<dbReference type="EMBL" id="LAEV01000049">
    <property type="protein sequence ID" value="KKA31155.1"/>
    <property type="molecule type" value="Genomic_DNA"/>
</dbReference>
<reference evidence="9 10" key="1">
    <citation type="submission" date="2015-03" db="EMBL/GenBank/DDBJ databases">
        <authorList>
            <person name="Radwan O."/>
            <person name="Al-Naeli F.A."/>
            <person name="Rendon G.A."/>
            <person name="Fields C."/>
        </authorList>
    </citation>
    <scope>NUCLEOTIDE SEQUENCE [LARGE SCALE GENOMIC DNA]</scope>
    <source>
        <strain evidence="9">CR-DP1</strain>
    </source>
</reference>
<proteinExistence type="inferred from homology"/>
<dbReference type="InterPro" id="IPR052337">
    <property type="entry name" value="SAT4-like"/>
</dbReference>
<organism evidence="9 10">
    <name type="scientific">Thielaviopsis punctulata</name>
    <dbReference type="NCBI Taxonomy" id="72032"/>
    <lineage>
        <taxon>Eukaryota</taxon>
        <taxon>Fungi</taxon>
        <taxon>Dikarya</taxon>
        <taxon>Ascomycota</taxon>
        <taxon>Pezizomycotina</taxon>
        <taxon>Sordariomycetes</taxon>
        <taxon>Hypocreomycetidae</taxon>
        <taxon>Microascales</taxon>
        <taxon>Ceratocystidaceae</taxon>
        <taxon>Thielaviopsis</taxon>
    </lineage>
</organism>
<dbReference type="PANTHER" id="PTHR33048">
    <property type="entry name" value="PTH11-LIKE INTEGRAL MEMBRANE PROTEIN (AFU_ORTHOLOGUE AFUA_5G11245)"/>
    <property type="match status" value="1"/>
</dbReference>
<evidence type="ECO:0000256" key="2">
    <source>
        <dbReference type="ARBA" id="ARBA00022692"/>
    </source>
</evidence>
<feature type="transmembrane region" description="Helical" evidence="7">
    <location>
        <begin position="241"/>
        <end position="264"/>
    </location>
</feature>
<evidence type="ECO:0000313" key="10">
    <source>
        <dbReference type="Proteomes" id="UP000033483"/>
    </source>
</evidence>
<dbReference type="InterPro" id="IPR049326">
    <property type="entry name" value="Rhodopsin_dom_fungi"/>
</dbReference>
<feature type="transmembrane region" description="Helical" evidence="7">
    <location>
        <begin position="172"/>
        <end position="197"/>
    </location>
</feature>
<feature type="transmembrane region" description="Helical" evidence="7">
    <location>
        <begin position="40"/>
        <end position="63"/>
    </location>
</feature>
<dbReference type="Proteomes" id="UP000033483">
    <property type="component" value="Unassembled WGS sequence"/>
</dbReference>
<comment type="subcellular location">
    <subcellularLocation>
        <location evidence="1">Membrane</location>
        <topology evidence="1">Multi-pass membrane protein</topology>
    </subcellularLocation>
</comment>
<keyword evidence="10" id="KW-1185">Reference proteome</keyword>
<comment type="caution">
    <text evidence="9">The sequence shown here is derived from an EMBL/GenBank/DDBJ whole genome shotgun (WGS) entry which is preliminary data.</text>
</comment>
<feature type="transmembrane region" description="Helical" evidence="7">
    <location>
        <begin position="12"/>
        <end position="28"/>
    </location>
</feature>
<evidence type="ECO:0000256" key="6">
    <source>
        <dbReference type="SAM" id="MobiDB-lite"/>
    </source>
</evidence>
<evidence type="ECO:0000256" key="1">
    <source>
        <dbReference type="ARBA" id="ARBA00004141"/>
    </source>
</evidence>
<evidence type="ECO:0000256" key="7">
    <source>
        <dbReference type="SAM" id="Phobius"/>
    </source>
</evidence>
<gene>
    <name evidence="9" type="ORF">TD95_005287</name>
</gene>
<keyword evidence="3 7" id="KW-1133">Transmembrane helix</keyword>
<feature type="transmembrane region" description="Helical" evidence="7">
    <location>
        <begin position="209"/>
        <end position="229"/>
    </location>
</feature>
<dbReference type="GO" id="GO:0016020">
    <property type="term" value="C:membrane"/>
    <property type="evidence" value="ECO:0007669"/>
    <property type="project" value="UniProtKB-SubCell"/>
</dbReference>
<feature type="domain" description="Rhodopsin" evidence="8">
    <location>
        <begin position="25"/>
        <end position="260"/>
    </location>
</feature>
<feature type="region of interest" description="Disordered" evidence="6">
    <location>
        <begin position="268"/>
        <end position="293"/>
    </location>
</feature>
<evidence type="ECO:0000313" key="9">
    <source>
        <dbReference type="EMBL" id="KKA31155.1"/>
    </source>
</evidence>
<dbReference type="OrthoDB" id="3903189at2759"/>
<sequence>MAIDYLTLNLHWAFSIITIALISTRLIWRKVAHQKYVLGDWLSVAALVCVMCRLGLIHVVLVWGTSNIPDSVRAHINFTDREIYRRVIGSKLSLVNRVFYNSYLWLQKCVLLDVYQRLLHNVPWRKTALWVYLTAFFGTYVACQVTTFSECSPVKKYWQIVPSAGSCTEAQLQLVVVGVTNIVTDFMLLLLPIPLLVGLQTNFRLKFQLGCLFALGSFIIAITVIRLPINALNKSMQSSRSTWASVELFTSALVVNAPTIYGLWNKRRQASKPGSSTPQSGAPFTSGTRRTAHGSHLDYTTNVEAERFEMGNAPAGPINGIMQTKEVLVSELSAVDAKVKGYNHLDDSASSISSQKHIIR</sequence>
<evidence type="ECO:0000256" key="4">
    <source>
        <dbReference type="ARBA" id="ARBA00023136"/>
    </source>
</evidence>
<feature type="transmembrane region" description="Helical" evidence="7">
    <location>
        <begin position="127"/>
        <end position="148"/>
    </location>
</feature>
<feature type="compositionally biased region" description="Polar residues" evidence="6">
    <location>
        <begin position="272"/>
        <end position="289"/>
    </location>
</feature>